<keyword evidence="1" id="KW-0472">Membrane</keyword>
<evidence type="ECO:0000256" key="1">
    <source>
        <dbReference type="SAM" id="Phobius"/>
    </source>
</evidence>
<dbReference type="EMBL" id="CP108253">
    <property type="protein sequence ID" value="WTU41383.1"/>
    <property type="molecule type" value="Genomic_DNA"/>
</dbReference>
<organism evidence="2">
    <name type="scientific">Streptomyces sp. NBC_00060</name>
    <dbReference type="NCBI Taxonomy" id="2975636"/>
    <lineage>
        <taxon>Bacteria</taxon>
        <taxon>Bacillati</taxon>
        <taxon>Actinomycetota</taxon>
        <taxon>Actinomycetes</taxon>
        <taxon>Kitasatosporales</taxon>
        <taxon>Streptomycetaceae</taxon>
        <taxon>Streptomyces</taxon>
    </lineage>
</organism>
<proteinExistence type="predicted"/>
<dbReference type="AlphaFoldDB" id="A0AAU2H333"/>
<accession>A0AAU2H333</accession>
<gene>
    <name evidence="2" type="ORF">OHV25_18260</name>
</gene>
<reference evidence="2" key="1">
    <citation type="submission" date="2022-10" db="EMBL/GenBank/DDBJ databases">
        <title>The complete genomes of actinobacterial strains from the NBC collection.</title>
        <authorList>
            <person name="Joergensen T.S."/>
            <person name="Alvarez Arevalo M."/>
            <person name="Sterndorff E.B."/>
            <person name="Faurdal D."/>
            <person name="Vuksanovic O."/>
            <person name="Mourched A.-S."/>
            <person name="Charusanti P."/>
            <person name="Shaw S."/>
            <person name="Blin K."/>
            <person name="Weber T."/>
        </authorList>
    </citation>
    <scope>NUCLEOTIDE SEQUENCE</scope>
    <source>
        <strain evidence="2">NBC_00060</strain>
    </source>
</reference>
<feature type="transmembrane region" description="Helical" evidence="1">
    <location>
        <begin position="20"/>
        <end position="37"/>
    </location>
</feature>
<feature type="transmembrane region" description="Helical" evidence="1">
    <location>
        <begin position="80"/>
        <end position="97"/>
    </location>
</feature>
<feature type="transmembrane region" description="Helical" evidence="1">
    <location>
        <begin position="149"/>
        <end position="168"/>
    </location>
</feature>
<protein>
    <submittedName>
        <fullName evidence="2">Uncharacterized protein</fullName>
    </submittedName>
</protein>
<evidence type="ECO:0000313" key="2">
    <source>
        <dbReference type="EMBL" id="WTU41383.1"/>
    </source>
</evidence>
<keyword evidence="1" id="KW-0812">Transmembrane</keyword>
<feature type="transmembrane region" description="Helical" evidence="1">
    <location>
        <begin position="49"/>
        <end position="68"/>
    </location>
</feature>
<feature type="transmembrane region" description="Helical" evidence="1">
    <location>
        <begin position="118"/>
        <end position="143"/>
    </location>
</feature>
<sequence length="190" mass="20029">MNYLRGFIPWIVFAAVGSAHWQWGAVAALAVGAWLFSTDRKRGAAADSLILEQSTIAFFAVLSVVAFAAPDSGLREYGGALATGWLALTAWATLAVRRPFTTGIAKRQAPREVWNNPVFLRINVVLTAAWAAAFTVTAVGLAVIHAESLGSTAAIAVQVAGFALPALFTAKYPENARRAAEAAKVTAITD</sequence>
<keyword evidence="1" id="KW-1133">Transmembrane helix</keyword>
<name>A0AAU2H333_9ACTN</name>